<dbReference type="Proteomes" id="UP000306808">
    <property type="component" value="Unassembled WGS sequence"/>
</dbReference>
<reference evidence="1 2" key="1">
    <citation type="submission" date="2019-04" db="EMBL/GenBank/DDBJ databases">
        <title>Sphingobacterium olei sp. nov., isolated from oil-contaminated soil.</title>
        <authorList>
            <person name="Liu B."/>
        </authorList>
    </citation>
    <scope>NUCLEOTIDE SEQUENCE [LARGE SCALE GENOMIC DNA]</scope>
    <source>
        <strain evidence="1 2">HAL-9</strain>
    </source>
</reference>
<organism evidence="1 2">
    <name type="scientific">Sphingobacterium olei</name>
    <dbReference type="NCBI Taxonomy" id="2571155"/>
    <lineage>
        <taxon>Bacteria</taxon>
        <taxon>Pseudomonadati</taxon>
        <taxon>Bacteroidota</taxon>
        <taxon>Sphingobacteriia</taxon>
        <taxon>Sphingobacteriales</taxon>
        <taxon>Sphingobacteriaceae</taxon>
        <taxon>Sphingobacterium</taxon>
    </lineage>
</organism>
<gene>
    <name evidence="1" type="ORF">FAZ15_02800</name>
</gene>
<sequence length="287" mass="33300">MTRLFMVNVNPTERLMKQINYFIVALIAIMSLYSCKEAELKIYEEDANIYFDLNRNDRDSIVYTFAYDMTKAVDTVYIPVRITGHRLPQGGIYKAYVEHDSSTAVPELHYKPLEGNYSLTANEGRARLPLIVYNVSDLEERSVSVILKLQETEDFGVENPNIIRARIILSARLEKPSWWDQWLDSYSRVKHQLFILVTGLDHMTNTDEDPFGVPKNTYIASVLTMMLNDPFRWVDNNPEKGYVLTTEDDGATYSFYHKDNPSRPMLLRYNAGSGKYFFIDENGREVR</sequence>
<protein>
    <submittedName>
        <fullName evidence="1">DUF4843 domain-containing protein</fullName>
    </submittedName>
</protein>
<name>A0A4U0P6Z0_9SPHI</name>
<dbReference type="InterPro" id="IPR032299">
    <property type="entry name" value="DUF4843"/>
</dbReference>
<dbReference type="PROSITE" id="PS51257">
    <property type="entry name" value="PROKAR_LIPOPROTEIN"/>
    <property type="match status" value="1"/>
</dbReference>
<comment type="caution">
    <text evidence="1">The sequence shown here is derived from an EMBL/GenBank/DDBJ whole genome shotgun (WGS) entry which is preliminary data.</text>
</comment>
<proteinExistence type="predicted"/>
<accession>A0A4U0P6Z0</accession>
<evidence type="ECO:0000313" key="1">
    <source>
        <dbReference type="EMBL" id="TJZ63237.1"/>
    </source>
</evidence>
<dbReference type="Pfam" id="PF16132">
    <property type="entry name" value="DUF4843"/>
    <property type="match status" value="1"/>
</dbReference>
<dbReference type="EMBL" id="SUME01000001">
    <property type="protein sequence ID" value="TJZ63237.1"/>
    <property type="molecule type" value="Genomic_DNA"/>
</dbReference>
<evidence type="ECO:0000313" key="2">
    <source>
        <dbReference type="Proteomes" id="UP000306808"/>
    </source>
</evidence>
<keyword evidence="2" id="KW-1185">Reference proteome</keyword>
<dbReference type="AlphaFoldDB" id="A0A4U0P6Z0"/>
<dbReference type="OrthoDB" id="1094829at2"/>